<name>A0ACC7LMS9_9FLAO</name>
<sequence length="294" mass="32754">MRQLALIFFIVCNFSLLNAQTKLQYDLKKDDVFVIKQRAEQLIVQELDGVTHEITNKIDGVLEFSVVGEVDDNYQISLTFKDLNLQMASSLQGQLMDVKAKEVVEGDMQSQIFNSLLETPVSIILAKTGDILEVKGGDSLVNKMARASGIEDEFSLNMMKSNLKKEFGSEALSNNYKQMTYIYSTQEIDTGSTWENQYSGKLEAKNKWVLDSMNDTIVRINGTANVTMNVEEAVATMKLNGTQETAITADRKSGFIQKMTVTGLSKGTSVMSQMGDTEIPTTIKSTITYELIKE</sequence>
<comment type="caution">
    <text evidence="1">The sequence shown here is derived from an EMBL/GenBank/DDBJ whole genome shotgun (WGS) entry which is preliminary data.</text>
</comment>
<proteinExistence type="predicted"/>
<dbReference type="Proteomes" id="UP001595191">
    <property type="component" value="Unassembled WGS sequence"/>
</dbReference>
<dbReference type="EMBL" id="JBHFPV010000007">
    <property type="protein sequence ID" value="MFH6605098.1"/>
    <property type="molecule type" value="Genomic_DNA"/>
</dbReference>
<evidence type="ECO:0000313" key="1">
    <source>
        <dbReference type="EMBL" id="MFH6605098.1"/>
    </source>
</evidence>
<evidence type="ECO:0000313" key="2">
    <source>
        <dbReference type="Proteomes" id="UP001595191"/>
    </source>
</evidence>
<protein>
    <submittedName>
        <fullName evidence="1">DUF6263 family protein</fullName>
    </submittedName>
</protein>
<accession>A0ACC7LMS9</accession>
<organism evidence="1 2">
    <name type="scientific">Meishania litoralis</name>
    <dbReference type="NCBI Taxonomy" id="3434685"/>
    <lineage>
        <taxon>Bacteria</taxon>
        <taxon>Pseudomonadati</taxon>
        <taxon>Bacteroidota</taxon>
        <taxon>Flavobacteriia</taxon>
        <taxon>Flavobacteriales</taxon>
        <taxon>Flavobacteriaceae</taxon>
        <taxon>Meishania</taxon>
    </lineage>
</organism>
<reference evidence="1" key="1">
    <citation type="submission" date="2024-09" db="EMBL/GenBank/DDBJ databases">
        <authorList>
            <person name="Liu J."/>
        </authorList>
    </citation>
    <scope>NUCLEOTIDE SEQUENCE</scope>
    <source>
        <strain evidence="1">NBU2967</strain>
    </source>
</reference>
<keyword evidence="2" id="KW-1185">Reference proteome</keyword>
<gene>
    <name evidence="1" type="ORF">ACEZ3G_16545</name>
</gene>